<dbReference type="PROSITE" id="PS00816">
    <property type="entry name" value="AIPM_HOMOCIT_SYNTH_2"/>
    <property type="match status" value="1"/>
</dbReference>
<keyword evidence="6 10" id="KW-0028">Amino-acid biosynthesis</keyword>
<dbReference type="EMBL" id="QOPE01000037">
    <property type="protein sequence ID" value="RCL39745.1"/>
    <property type="molecule type" value="Genomic_DNA"/>
</dbReference>
<evidence type="ECO:0000256" key="5">
    <source>
        <dbReference type="ARBA" id="ARBA00022430"/>
    </source>
</evidence>
<dbReference type="GO" id="GO:0000287">
    <property type="term" value="F:magnesium ion binding"/>
    <property type="evidence" value="ECO:0007669"/>
    <property type="project" value="UniProtKB-UniRule"/>
</dbReference>
<name>A0A368BRN2_9GAMM</name>
<dbReference type="InterPro" id="IPR013785">
    <property type="entry name" value="Aldolase_TIM"/>
</dbReference>
<feature type="binding site" evidence="10">
    <location>
        <position position="279"/>
    </location>
    <ligand>
        <name>Mg(2+)</name>
        <dbReference type="ChEBI" id="CHEBI:18420"/>
    </ligand>
</feature>
<keyword evidence="8 10" id="KW-0479">Metal-binding</keyword>
<dbReference type="CDD" id="cd07942">
    <property type="entry name" value="DRE_TIM_LeuA"/>
    <property type="match status" value="1"/>
</dbReference>
<dbReference type="GO" id="GO:0009098">
    <property type="term" value="P:L-leucine biosynthetic process"/>
    <property type="evidence" value="ECO:0007669"/>
    <property type="project" value="UniProtKB-UniRule"/>
</dbReference>
<comment type="subunit">
    <text evidence="10">Homodimer.</text>
</comment>
<feature type="binding site" evidence="10">
    <location>
        <position position="245"/>
    </location>
    <ligand>
        <name>Mg(2+)</name>
        <dbReference type="ChEBI" id="CHEBI:18420"/>
    </ligand>
</feature>
<dbReference type="SUPFAM" id="SSF110921">
    <property type="entry name" value="2-isopropylmalate synthase LeuA, allosteric (dimerisation) domain"/>
    <property type="match status" value="1"/>
</dbReference>
<protein>
    <recommendedName>
        <fullName evidence="4 10">2-isopropylmalate synthase</fullName>
        <ecNumber evidence="4 10">2.3.3.13</ecNumber>
    </recommendedName>
    <alternativeName>
        <fullName evidence="10">Alpha-IPM synthase</fullName>
    </alternativeName>
    <alternativeName>
        <fullName evidence="10">Alpha-isopropylmalate synthase</fullName>
    </alternativeName>
</protein>
<dbReference type="InterPro" id="IPR036230">
    <property type="entry name" value="LeuA_allosteric_dom_sf"/>
</dbReference>
<reference evidence="12 13" key="1">
    <citation type="journal article" date="2018" name="Microbiome">
        <title>Fine metagenomic profile of the Mediterranean stratified and mixed water columns revealed by assembly and recruitment.</title>
        <authorList>
            <person name="Haro-Moreno J.M."/>
            <person name="Lopez-Perez M."/>
            <person name="De La Torre J.R."/>
            <person name="Picazo A."/>
            <person name="Camacho A."/>
            <person name="Rodriguez-Valera F."/>
        </authorList>
    </citation>
    <scope>NUCLEOTIDE SEQUENCE [LARGE SCALE GENOMIC DNA]</scope>
    <source>
        <strain evidence="12">MED-G82</strain>
    </source>
</reference>
<dbReference type="PANTHER" id="PTHR46911">
    <property type="match status" value="1"/>
</dbReference>
<dbReference type="PROSITE" id="PS50991">
    <property type="entry name" value="PYR_CT"/>
    <property type="match status" value="1"/>
</dbReference>
<dbReference type="SMART" id="SM00917">
    <property type="entry name" value="LeuA_dimer"/>
    <property type="match status" value="1"/>
</dbReference>
<comment type="cofactor">
    <cofactor evidence="10">
        <name>Mg(2+)</name>
        <dbReference type="ChEBI" id="CHEBI:18420"/>
    </cofactor>
</comment>
<dbReference type="GO" id="GO:0003985">
    <property type="term" value="F:acetyl-CoA C-acetyltransferase activity"/>
    <property type="evidence" value="ECO:0007669"/>
    <property type="project" value="UniProtKB-UniRule"/>
</dbReference>
<comment type="subcellular location">
    <subcellularLocation>
        <location evidence="10">Cytoplasm</location>
    </subcellularLocation>
</comment>
<comment type="pathway">
    <text evidence="2 10">Amino-acid biosynthesis; L-leucine biosynthesis; L-leucine from 3-methyl-2-oxobutanoate: step 1/4.</text>
</comment>
<evidence type="ECO:0000313" key="13">
    <source>
        <dbReference type="Proteomes" id="UP000253307"/>
    </source>
</evidence>
<dbReference type="UniPathway" id="UPA00048">
    <property type="reaction ID" value="UER00070"/>
</dbReference>
<evidence type="ECO:0000256" key="9">
    <source>
        <dbReference type="ARBA" id="ARBA00023304"/>
    </source>
</evidence>
<dbReference type="GO" id="GO:0005737">
    <property type="term" value="C:cytoplasm"/>
    <property type="evidence" value="ECO:0007669"/>
    <property type="project" value="UniProtKB-SubCell"/>
</dbReference>
<keyword evidence="5 10" id="KW-0432">Leucine biosynthesis</keyword>
<evidence type="ECO:0000256" key="4">
    <source>
        <dbReference type="ARBA" id="ARBA00012973"/>
    </source>
</evidence>
<feature type="region of interest" description="Regulatory domain" evidence="10">
    <location>
        <begin position="438"/>
        <end position="552"/>
    </location>
</feature>
<evidence type="ECO:0000313" key="12">
    <source>
        <dbReference type="EMBL" id="RCL39745.1"/>
    </source>
</evidence>
<dbReference type="SUPFAM" id="SSF89000">
    <property type="entry name" value="post-HMGL domain-like"/>
    <property type="match status" value="1"/>
</dbReference>
<evidence type="ECO:0000256" key="3">
    <source>
        <dbReference type="ARBA" id="ARBA00009767"/>
    </source>
</evidence>
<dbReference type="InterPro" id="IPR002034">
    <property type="entry name" value="AIPM/Hcit_synth_CS"/>
</dbReference>
<dbReference type="InterPro" id="IPR054692">
    <property type="entry name" value="LeuA-like_post-cat"/>
</dbReference>
<feature type="binding site" evidence="10">
    <location>
        <position position="39"/>
    </location>
    <ligand>
        <name>Mg(2+)</name>
        <dbReference type="ChEBI" id="CHEBI:18420"/>
    </ligand>
</feature>
<evidence type="ECO:0000256" key="1">
    <source>
        <dbReference type="ARBA" id="ARBA00000064"/>
    </source>
</evidence>
<dbReference type="PROSITE" id="PS00815">
    <property type="entry name" value="AIPM_HOMOCIT_SYNTH_1"/>
    <property type="match status" value="1"/>
</dbReference>
<evidence type="ECO:0000259" key="11">
    <source>
        <dbReference type="PROSITE" id="PS50991"/>
    </source>
</evidence>
<feature type="domain" description="Pyruvate carboxyltransferase" evidence="11">
    <location>
        <begin position="30"/>
        <end position="304"/>
    </location>
</feature>
<organism evidence="12 13">
    <name type="scientific">SAR86 cluster bacterium</name>
    <dbReference type="NCBI Taxonomy" id="2030880"/>
    <lineage>
        <taxon>Bacteria</taxon>
        <taxon>Pseudomonadati</taxon>
        <taxon>Pseudomonadota</taxon>
        <taxon>Gammaproteobacteria</taxon>
        <taxon>SAR86 cluster</taxon>
    </lineage>
</organism>
<dbReference type="GO" id="GO:0003852">
    <property type="term" value="F:2-isopropylmalate synthase activity"/>
    <property type="evidence" value="ECO:0007669"/>
    <property type="project" value="UniProtKB-UniRule"/>
</dbReference>
<comment type="catalytic activity">
    <reaction evidence="1 10">
        <text>3-methyl-2-oxobutanoate + acetyl-CoA + H2O = (2S)-2-isopropylmalate + CoA + H(+)</text>
        <dbReference type="Rhea" id="RHEA:21524"/>
        <dbReference type="ChEBI" id="CHEBI:1178"/>
        <dbReference type="ChEBI" id="CHEBI:11851"/>
        <dbReference type="ChEBI" id="CHEBI:15377"/>
        <dbReference type="ChEBI" id="CHEBI:15378"/>
        <dbReference type="ChEBI" id="CHEBI:57287"/>
        <dbReference type="ChEBI" id="CHEBI:57288"/>
        <dbReference type="EC" id="2.3.3.13"/>
    </reaction>
</comment>
<dbReference type="InterPro" id="IPR013709">
    <property type="entry name" value="2-isopropylmalate_synth_dimer"/>
</dbReference>
<dbReference type="InterPro" id="IPR039371">
    <property type="entry name" value="LeuA_N_DRE-TIM"/>
</dbReference>
<feature type="binding site" evidence="10">
    <location>
        <position position="243"/>
    </location>
    <ligand>
        <name>Mg(2+)</name>
        <dbReference type="ChEBI" id="CHEBI:18420"/>
    </ligand>
</feature>
<keyword evidence="12" id="KW-0012">Acyltransferase</keyword>
<sequence length="552" mass="61466">MKDIAKKYKPFSSVELRDRTWPDKKITKAPIWCSVDLRDGNQALIEPMGHEKKVKMFELLCSLGFKEIEIGFPAASQTDYDFVRYLIEEKKIPNDVTIQVLTQSRQHIIEKTFESLIGIDKAIVHFYNSTSALQRKVVFDDDKEGIKKIAIDGALLIKELSKKYNKTNWRFEYSPESFTGTEVDFAAEVCNEVVNILKPCSNEKIIINLPATVEMSSPNVYGDQIEWMIRNLNNRDDVIVSLHPHNDRGTAVGAAEIGVMAGADRVEGTLFGNGERTGNVDIVTLALNLLTQGVDPELELNNINHVIREVEYCNQLPVHPRHPYAGDLVFTAFSGSHQDAIKKGLSAISQSNNPHWEVPYLPIDPSDLGRTYEAVVRINSQSGKGGIAYILEKDHGVSLPRRLQISLSTKIQKVADETGKELLSHEIWDIFDKNFIQGPNKAELISFELNTNDGGNDSIKVEAKLNQNKLEFSGSGNGPIDAMIQGINKKMGLNLSVTDYHQHSLGTGSDAKAVAYIEVSDGNKTRWGVGIDENTIRASLRAIMIGFDKISI</sequence>
<keyword evidence="9 10" id="KW-0100">Branched-chain amino acid biosynthesis</keyword>
<dbReference type="SUPFAM" id="SSF51569">
    <property type="entry name" value="Aldolase"/>
    <property type="match status" value="1"/>
</dbReference>
<dbReference type="Pfam" id="PF08502">
    <property type="entry name" value="LeuA_dimer"/>
    <property type="match status" value="1"/>
</dbReference>
<dbReference type="Pfam" id="PF00682">
    <property type="entry name" value="HMGL-like"/>
    <property type="match status" value="1"/>
</dbReference>
<proteinExistence type="inferred from homology"/>
<comment type="similarity">
    <text evidence="3 10">Belongs to the alpha-IPM synthase/homocitrate synthase family. LeuA type 2 subfamily.</text>
</comment>
<dbReference type="InterPro" id="IPR005668">
    <property type="entry name" value="IPM_Synthase"/>
</dbReference>
<dbReference type="Gene3D" id="3.20.20.70">
    <property type="entry name" value="Aldolase class I"/>
    <property type="match status" value="1"/>
</dbReference>
<evidence type="ECO:0000256" key="7">
    <source>
        <dbReference type="ARBA" id="ARBA00022679"/>
    </source>
</evidence>
<keyword evidence="10" id="KW-0460">Magnesium</keyword>
<dbReference type="EC" id="2.3.3.13" evidence="4 10"/>
<dbReference type="Gene3D" id="3.30.160.270">
    <property type="match status" value="1"/>
</dbReference>
<keyword evidence="7 10" id="KW-0808">Transferase</keyword>
<dbReference type="NCBIfam" id="TIGR00970">
    <property type="entry name" value="leuA_yeast"/>
    <property type="match status" value="1"/>
</dbReference>
<dbReference type="InterPro" id="IPR000891">
    <property type="entry name" value="PYR_CT"/>
</dbReference>
<dbReference type="Proteomes" id="UP000253307">
    <property type="component" value="Unassembled WGS sequence"/>
</dbReference>
<dbReference type="Pfam" id="PF22615">
    <property type="entry name" value="IPMS_D2"/>
    <property type="match status" value="1"/>
</dbReference>
<evidence type="ECO:0000256" key="6">
    <source>
        <dbReference type="ARBA" id="ARBA00022605"/>
    </source>
</evidence>
<comment type="function">
    <text evidence="10">Catalyzes the condensation of the acetyl group of acetyl-CoA with 3-methyl-2-oxobutanoate (2-ketoisovalerate) to form 3-carboxy-3-hydroxy-4-methylpentanoate (2-isopropylmalate).</text>
</comment>
<dbReference type="HAMAP" id="MF_00572">
    <property type="entry name" value="LeuA_type2"/>
    <property type="match status" value="1"/>
</dbReference>
<keyword evidence="10" id="KW-0963">Cytoplasm</keyword>
<dbReference type="NCBIfam" id="NF002991">
    <property type="entry name" value="PRK03739.1"/>
    <property type="match status" value="1"/>
</dbReference>
<gene>
    <name evidence="10 12" type="primary">leuA</name>
    <name evidence="12" type="ORF">DBW96_04235</name>
</gene>
<evidence type="ECO:0000256" key="2">
    <source>
        <dbReference type="ARBA" id="ARBA00004689"/>
    </source>
</evidence>
<evidence type="ECO:0000256" key="8">
    <source>
        <dbReference type="ARBA" id="ARBA00022723"/>
    </source>
</evidence>
<comment type="caution">
    <text evidence="12">The sequence shown here is derived from an EMBL/GenBank/DDBJ whole genome shotgun (WGS) entry which is preliminary data.</text>
</comment>
<evidence type="ECO:0000256" key="10">
    <source>
        <dbReference type="HAMAP-Rule" id="MF_00572"/>
    </source>
</evidence>
<dbReference type="AlphaFoldDB" id="A0A368BRN2"/>
<accession>A0A368BRN2</accession>
<dbReference type="PANTHER" id="PTHR46911:SF1">
    <property type="entry name" value="2-ISOPROPYLMALATE SYNTHASE"/>
    <property type="match status" value="1"/>
</dbReference>